<dbReference type="Proteomes" id="UP000198541">
    <property type="component" value="Unassembled WGS sequence"/>
</dbReference>
<proteinExistence type="predicted"/>
<keyword evidence="2" id="KW-0418">Kinase</keyword>
<dbReference type="AlphaFoldDB" id="A0A1H0BUR7"/>
<dbReference type="Pfam" id="PF01636">
    <property type="entry name" value="APH"/>
    <property type="match status" value="1"/>
</dbReference>
<dbReference type="RefSeq" id="WP_092534861.1">
    <property type="nucleotide sequence ID" value="NZ_FNIM01000005.1"/>
</dbReference>
<protein>
    <submittedName>
        <fullName evidence="2">Ser/Thr protein kinase RdoA involved in Cpx stress response, MazF antagonist</fullName>
    </submittedName>
</protein>
<evidence type="ECO:0000313" key="3">
    <source>
        <dbReference type="Proteomes" id="UP000198541"/>
    </source>
</evidence>
<dbReference type="InterPro" id="IPR011009">
    <property type="entry name" value="Kinase-like_dom_sf"/>
</dbReference>
<keyword evidence="3" id="KW-1185">Reference proteome</keyword>
<organism evidence="2 3">
    <name type="scientific">Actinomyces ruminicola</name>
    <dbReference type="NCBI Taxonomy" id="332524"/>
    <lineage>
        <taxon>Bacteria</taxon>
        <taxon>Bacillati</taxon>
        <taxon>Actinomycetota</taxon>
        <taxon>Actinomycetes</taxon>
        <taxon>Actinomycetales</taxon>
        <taxon>Actinomycetaceae</taxon>
        <taxon>Actinomyces</taxon>
    </lineage>
</organism>
<accession>A0A1H0BUR7</accession>
<dbReference type="Gene3D" id="3.90.1200.10">
    <property type="match status" value="1"/>
</dbReference>
<sequence length="401" mass="42530">MFISSTRSAVDAVLDPDRLSQLVGAPVRAARLRIKPGVSVTASLLEADSGRSAGWARLLWPGSRVKAAKAARRGAHLGLRTRQHDTDDGLLLQVGEVAADPALVKHIARAREIGLLDTLEGNLLRYNPQRRLVVRTPRGVVRVTAASQHRALALQDFAAGHLSVPPPLPTPGHADDAHLSVQAFVGDTDLERHHDPAATARVGAALAALHAATTDLPAALHNQLETTCPGPRALALAHAQVLCHLDPTLAARVRRLGQALAPESALSPQGLPVLCHGDASPDQVLVEQASGRIWLTDFDRARLAPAAVDLGSYLAVADPASGQALLAGYADAGGRVPPADELRAAIARARLARIQDPLRHGDQQWRRRLAAEIDRIERLLAPARRTHDRAADAAGCSREAS</sequence>
<dbReference type="GO" id="GO:0016301">
    <property type="term" value="F:kinase activity"/>
    <property type="evidence" value="ECO:0007669"/>
    <property type="project" value="UniProtKB-KW"/>
</dbReference>
<dbReference type="SUPFAM" id="SSF56112">
    <property type="entry name" value="Protein kinase-like (PK-like)"/>
    <property type="match status" value="1"/>
</dbReference>
<dbReference type="EMBL" id="FNIM01000005">
    <property type="protein sequence ID" value="SDN49348.1"/>
    <property type="molecule type" value="Genomic_DNA"/>
</dbReference>
<name>A0A1H0BUR7_9ACTO</name>
<evidence type="ECO:0000259" key="1">
    <source>
        <dbReference type="Pfam" id="PF01636"/>
    </source>
</evidence>
<dbReference type="InterPro" id="IPR002575">
    <property type="entry name" value="Aminoglycoside_PTrfase"/>
</dbReference>
<keyword evidence="2" id="KW-0808">Transferase</keyword>
<evidence type="ECO:0000313" key="2">
    <source>
        <dbReference type="EMBL" id="SDN49348.1"/>
    </source>
</evidence>
<gene>
    <name evidence="2" type="ORF">SAMN05216355_10518</name>
</gene>
<reference evidence="3" key="1">
    <citation type="submission" date="2016-10" db="EMBL/GenBank/DDBJ databases">
        <authorList>
            <person name="Varghese N."/>
            <person name="Submissions S."/>
        </authorList>
    </citation>
    <scope>NUCLEOTIDE SEQUENCE [LARGE SCALE GENOMIC DNA]</scope>
    <source>
        <strain evidence="3">DSM 27982</strain>
    </source>
</reference>
<feature type="domain" description="Aminoglycoside phosphotransferase" evidence="1">
    <location>
        <begin position="128"/>
        <end position="338"/>
    </location>
</feature>